<dbReference type="Proteomes" id="UP001227230">
    <property type="component" value="Chromosome 18"/>
</dbReference>
<name>A0ABY9DWC9_VITVI</name>
<evidence type="ECO:0000313" key="2">
    <source>
        <dbReference type="EMBL" id="WKA10711.1"/>
    </source>
</evidence>
<proteinExistence type="predicted"/>
<gene>
    <name evidence="2" type="ORF">VitviT2T_028271</name>
</gene>
<dbReference type="PANTHER" id="PTHR12771">
    <property type="entry name" value="ENGULFMENT AND CELL MOTILITY"/>
    <property type="match status" value="1"/>
</dbReference>
<protein>
    <recommendedName>
        <fullName evidence="1">ELMO domain-containing protein</fullName>
    </recommendedName>
</protein>
<dbReference type="PROSITE" id="PS51335">
    <property type="entry name" value="ELMO"/>
    <property type="match status" value="1"/>
</dbReference>
<feature type="domain" description="ELMO" evidence="1">
    <location>
        <begin position="1"/>
        <end position="87"/>
    </location>
</feature>
<evidence type="ECO:0000313" key="3">
    <source>
        <dbReference type="Proteomes" id="UP001227230"/>
    </source>
</evidence>
<accession>A0ABY9DWC9</accession>
<dbReference type="InterPro" id="IPR050868">
    <property type="entry name" value="ELMO_domain-containing"/>
</dbReference>
<dbReference type="PANTHER" id="PTHR12771:SF20">
    <property type="entry name" value="ELMO_CED-12 FAMILY PROTEIN"/>
    <property type="match status" value="1"/>
</dbReference>
<keyword evidence="3" id="KW-1185">Reference proteome</keyword>
<evidence type="ECO:0000259" key="1">
    <source>
        <dbReference type="PROSITE" id="PS51335"/>
    </source>
</evidence>
<organism evidence="2 3">
    <name type="scientific">Vitis vinifera</name>
    <name type="common">Grape</name>
    <dbReference type="NCBI Taxonomy" id="29760"/>
    <lineage>
        <taxon>Eukaryota</taxon>
        <taxon>Viridiplantae</taxon>
        <taxon>Streptophyta</taxon>
        <taxon>Embryophyta</taxon>
        <taxon>Tracheophyta</taxon>
        <taxon>Spermatophyta</taxon>
        <taxon>Magnoliopsida</taxon>
        <taxon>eudicotyledons</taxon>
        <taxon>Gunneridae</taxon>
        <taxon>Pentapetalae</taxon>
        <taxon>rosids</taxon>
        <taxon>Vitales</taxon>
        <taxon>Vitaceae</taxon>
        <taxon>Viteae</taxon>
        <taxon>Vitis</taxon>
    </lineage>
</organism>
<dbReference type="Pfam" id="PF04727">
    <property type="entry name" value="ELMO_CED12"/>
    <property type="match status" value="1"/>
</dbReference>
<dbReference type="EMBL" id="CP126665">
    <property type="protein sequence ID" value="WKA10711.1"/>
    <property type="molecule type" value="Genomic_DNA"/>
</dbReference>
<sequence>MGTYPFAGASVNVTFMLIKIFGLEAVKSRAMVVAIFLKFLSTSKFVFDLLHCIVFKLMEHKWLAMHASHANFNIVMKSIKRPVGREFLLQDVSCLEDSPSYSLPTQKLAYSVGSEPKVEEIVKSILHQSLKSLSTLELHVHVVIMYEHVANSFPIF</sequence>
<dbReference type="InterPro" id="IPR006816">
    <property type="entry name" value="ELMO_dom"/>
</dbReference>
<reference evidence="2 3" key="1">
    <citation type="journal article" date="2023" name="Hortic Res">
        <title>The complete reference genome for grapevine (Vitis vinifera L.) genetics and breeding.</title>
        <authorList>
            <person name="Shi X."/>
            <person name="Cao S."/>
            <person name="Wang X."/>
            <person name="Huang S."/>
            <person name="Wang Y."/>
            <person name="Liu Z."/>
            <person name="Liu W."/>
            <person name="Leng X."/>
            <person name="Peng Y."/>
            <person name="Wang N."/>
            <person name="Wang Y."/>
            <person name="Ma Z."/>
            <person name="Xu X."/>
            <person name="Zhang F."/>
            <person name="Xue H."/>
            <person name="Zhong H."/>
            <person name="Wang Y."/>
            <person name="Zhang K."/>
            <person name="Velt A."/>
            <person name="Avia K."/>
            <person name="Holtgrawe D."/>
            <person name="Grimplet J."/>
            <person name="Matus J.T."/>
            <person name="Ware D."/>
            <person name="Wu X."/>
            <person name="Wang H."/>
            <person name="Liu C."/>
            <person name="Fang Y."/>
            <person name="Rustenholz C."/>
            <person name="Cheng Z."/>
            <person name="Xiao H."/>
            <person name="Zhou Y."/>
        </authorList>
    </citation>
    <scope>NUCLEOTIDE SEQUENCE [LARGE SCALE GENOMIC DNA]</scope>
    <source>
        <strain evidence="3">cv. Pinot noir / PN40024</strain>
        <tissue evidence="2">Leaf</tissue>
    </source>
</reference>